<sequence length="95" mass="10405">MHAHSPNNPRAPPVLACGFTALLACSGVRPKLAALEHWPPVIQTKLRYSSTQKGMFELASTANKAQQKPSFQLMQERIHKRPYAKPSIAELVGSA</sequence>
<protein>
    <submittedName>
        <fullName evidence="1">Uncharacterized protein</fullName>
    </submittedName>
</protein>
<keyword evidence="2" id="KW-1185">Reference proteome</keyword>
<gene>
    <name evidence="1" type="ORF">MPL1_13048</name>
</gene>
<dbReference type="EMBL" id="APHR01000085">
    <property type="protein sequence ID" value="EMR11917.1"/>
    <property type="molecule type" value="Genomic_DNA"/>
</dbReference>
<accession>M7NX96</accession>
<dbReference type="AlphaFoldDB" id="M7NX96"/>
<dbReference type="Proteomes" id="UP000012019">
    <property type="component" value="Unassembled WGS sequence"/>
</dbReference>
<evidence type="ECO:0000313" key="2">
    <source>
        <dbReference type="Proteomes" id="UP000012019"/>
    </source>
</evidence>
<name>M7NX96_9GAMM</name>
<reference evidence="1 2" key="1">
    <citation type="journal article" date="2013" name="Genome Announc.">
        <title>Draft Genome Sequence of Methylophaga lonarensis MPLT, a Haloalkaliphilic (Non-Methane-Utilizing) Methylotroph.</title>
        <authorList>
            <person name="Shetty S.A."/>
            <person name="Marathe N.P."/>
            <person name="Munot H."/>
            <person name="Antony C.P."/>
            <person name="Dhotre D.P."/>
            <person name="Murrell J.C."/>
            <person name="Shouche Y.S."/>
        </authorList>
    </citation>
    <scope>NUCLEOTIDE SEQUENCE [LARGE SCALE GENOMIC DNA]</scope>
    <source>
        <strain evidence="1 2">MPL</strain>
    </source>
</reference>
<proteinExistence type="predicted"/>
<organism evidence="1 2">
    <name type="scientific">Methylophaga lonarensis MPL</name>
    <dbReference type="NCBI Taxonomy" id="1286106"/>
    <lineage>
        <taxon>Bacteria</taxon>
        <taxon>Pseudomonadati</taxon>
        <taxon>Pseudomonadota</taxon>
        <taxon>Gammaproteobacteria</taxon>
        <taxon>Thiotrichales</taxon>
        <taxon>Piscirickettsiaceae</taxon>
        <taxon>Methylophaga</taxon>
    </lineage>
</organism>
<comment type="caution">
    <text evidence="1">The sequence shown here is derived from an EMBL/GenBank/DDBJ whole genome shotgun (WGS) entry which is preliminary data.</text>
</comment>
<evidence type="ECO:0000313" key="1">
    <source>
        <dbReference type="EMBL" id="EMR11917.1"/>
    </source>
</evidence>